<keyword evidence="3" id="KW-1185">Reference proteome</keyword>
<evidence type="ECO:0000313" key="2">
    <source>
        <dbReference type="EMBL" id="SMO78148.1"/>
    </source>
</evidence>
<name>A0A521E2I0_9BACT</name>
<evidence type="ECO:0008006" key="4">
    <source>
        <dbReference type="Google" id="ProtNLM"/>
    </source>
</evidence>
<gene>
    <name evidence="2" type="ORF">SAMN06265219_110100</name>
</gene>
<protein>
    <recommendedName>
        <fullName evidence="4">Addiction module component</fullName>
    </recommendedName>
</protein>
<feature type="region of interest" description="Disordered" evidence="1">
    <location>
        <begin position="48"/>
        <end position="76"/>
    </location>
</feature>
<accession>A0A521E2I0</accession>
<dbReference type="OrthoDB" id="1373932at2"/>
<dbReference type="AlphaFoldDB" id="A0A521E2I0"/>
<dbReference type="Proteomes" id="UP000317557">
    <property type="component" value="Unassembled WGS sequence"/>
</dbReference>
<evidence type="ECO:0000313" key="3">
    <source>
        <dbReference type="Proteomes" id="UP000317557"/>
    </source>
</evidence>
<sequence>MDTLQKEKKELLNWIESVEDPQILEDIRSVRESQKAIHWDSLPDEIKEGIQKGRKDAKDGRVTDHKEVRKSYEKWL</sequence>
<reference evidence="2 3" key="1">
    <citation type="submission" date="2017-05" db="EMBL/GenBank/DDBJ databases">
        <authorList>
            <person name="Varghese N."/>
            <person name="Submissions S."/>
        </authorList>
    </citation>
    <scope>NUCLEOTIDE SEQUENCE [LARGE SCALE GENOMIC DNA]</scope>
    <source>
        <strain evidence="2 3">DSM 21985</strain>
    </source>
</reference>
<organism evidence="2 3">
    <name type="scientific">Gracilimonas mengyeensis</name>
    <dbReference type="NCBI Taxonomy" id="1302730"/>
    <lineage>
        <taxon>Bacteria</taxon>
        <taxon>Pseudomonadati</taxon>
        <taxon>Balneolota</taxon>
        <taxon>Balneolia</taxon>
        <taxon>Balneolales</taxon>
        <taxon>Balneolaceae</taxon>
        <taxon>Gracilimonas</taxon>
    </lineage>
</organism>
<dbReference type="RefSeq" id="WP_142454916.1">
    <property type="nucleotide sequence ID" value="NZ_FXTP01000010.1"/>
</dbReference>
<proteinExistence type="predicted"/>
<dbReference type="EMBL" id="FXTP01000010">
    <property type="protein sequence ID" value="SMO78148.1"/>
    <property type="molecule type" value="Genomic_DNA"/>
</dbReference>
<evidence type="ECO:0000256" key="1">
    <source>
        <dbReference type="SAM" id="MobiDB-lite"/>
    </source>
</evidence>